<name>A0AC61RW39_9FIRM</name>
<proteinExistence type="predicted"/>
<organism evidence="1 2">
    <name type="scientific">Petralouisia muris</name>
    <dbReference type="NCBI Taxonomy" id="3032872"/>
    <lineage>
        <taxon>Bacteria</taxon>
        <taxon>Bacillati</taxon>
        <taxon>Bacillota</taxon>
        <taxon>Clostridia</taxon>
        <taxon>Lachnospirales</taxon>
        <taxon>Lachnospiraceae</taxon>
        <taxon>Petralouisia</taxon>
    </lineage>
</organism>
<keyword evidence="2" id="KW-1185">Reference proteome</keyword>
<sequence>MQLYRQAFQTRATFQIFFICLSDCRLPHTDAFLRRVAGIVDKKTTTGHITALVTIMIWGTTFISTKILLADFTPIEILFFRFLLGLLVLIIIYPKRLKIKDKKQELTFAAAGLCGICLYYLLENIALTYTMASNVGIIISVAPFFTAVLSHVFLKTEEKLKVQFFVGFVVAMIGICLISFNGKELELNPIGDILAVAAALVWAVYSLLTRKISSYGLNTIGTTRKIFTYGILFMLPFLFVFDFNLDVQKVIKPEYALNLIYLGLGASALCFVTWNYAVGVLGTVKTSVYIYIVPVITATSSVIVLKEKITWIAAIGIGLTLIGLFLSESKLKLRKRGK</sequence>
<dbReference type="Proteomes" id="UP000304953">
    <property type="component" value="Unassembled WGS sequence"/>
</dbReference>
<accession>A0AC61RW39</accession>
<reference evidence="1" key="1">
    <citation type="submission" date="2019-04" db="EMBL/GenBank/DDBJ databases">
        <title>Microbes associate with the intestines of laboratory mice.</title>
        <authorList>
            <person name="Navarre W."/>
            <person name="Wong E."/>
            <person name="Huang K."/>
            <person name="Tropini C."/>
            <person name="Ng K."/>
            <person name="Yu B."/>
        </authorList>
    </citation>
    <scope>NUCLEOTIDE SEQUENCE</scope>
    <source>
        <strain evidence="1">NM01_1-7b</strain>
    </source>
</reference>
<gene>
    <name evidence="1" type="ORF">E5329_11735</name>
</gene>
<comment type="caution">
    <text evidence="1">The sequence shown here is derived from an EMBL/GenBank/DDBJ whole genome shotgun (WGS) entry which is preliminary data.</text>
</comment>
<evidence type="ECO:0000313" key="1">
    <source>
        <dbReference type="EMBL" id="TGY96126.1"/>
    </source>
</evidence>
<protein>
    <submittedName>
        <fullName evidence="1">DMT family transporter</fullName>
    </submittedName>
</protein>
<dbReference type="EMBL" id="SRYA01000020">
    <property type="protein sequence ID" value="TGY96126.1"/>
    <property type="molecule type" value="Genomic_DNA"/>
</dbReference>
<evidence type="ECO:0000313" key="2">
    <source>
        <dbReference type="Proteomes" id="UP000304953"/>
    </source>
</evidence>